<sequence length="169" mass="19064">MNKDIVHACLALWIVLLSQVEDSEELCPEGFFHHGSSCYFFSANFESDWIEAGFFCNRFNGGDLVSIETQSENSYIYSILNLMHSDRAFWIGGTDGFVEGHWVWISTMQAMTVTDWGESLNHTNDSSNDCLQIQAVSNDHTPYWQPAHCSDKTNFICEIPIPDGSHVVG</sequence>
<keyword evidence="1" id="KW-0732">Signal</keyword>
<reference evidence="4 5" key="1">
    <citation type="submission" date="2025-04" db="UniProtKB">
        <authorList>
            <consortium name="RefSeq"/>
        </authorList>
    </citation>
    <scope>IDENTIFICATION</scope>
    <source>
        <tissue evidence="4 5">Whole sample</tissue>
    </source>
</reference>
<feature type="chain" id="PRO_5044666023" evidence="1">
    <location>
        <begin position="24"/>
        <end position="169"/>
    </location>
</feature>
<evidence type="ECO:0000313" key="3">
    <source>
        <dbReference type="Proteomes" id="UP000694844"/>
    </source>
</evidence>
<dbReference type="InterPro" id="IPR016186">
    <property type="entry name" value="C-type_lectin-like/link_sf"/>
</dbReference>
<dbReference type="SMART" id="SM00034">
    <property type="entry name" value="CLECT"/>
    <property type="match status" value="1"/>
</dbReference>
<proteinExistence type="predicted"/>
<dbReference type="InterPro" id="IPR050111">
    <property type="entry name" value="C-type_lectin/snaclec_domain"/>
</dbReference>
<organism evidence="3 5">
    <name type="scientific">Crassostrea virginica</name>
    <name type="common">Eastern oyster</name>
    <dbReference type="NCBI Taxonomy" id="6565"/>
    <lineage>
        <taxon>Eukaryota</taxon>
        <taxon>Metazoa</taxon>
        <taxon>Spiralia</taxon>
        <taxon>Lophotrochozoa</taxon>
        <taxon>Mollusca</taxon>
        <taxon>Bivalvia</taxon>
        <taxon>Autobranchia</taxon>
        <taxon>Pteriomorphia</taxon>
        <taxon>Ostreida</taxon>
        <taxon>Ostreoidea</taxon>
        <taxon>Ostreidae</taxon>
        <taxon>Crassostrea</taxon>
    </lineage>
</organism>
<evidence type="ECO:0000256" key="1">
    <source>
        <dbReference type="SAM" id="SignalP"/>
    </source>
</evidence>
<dbReference type="Pfam" id="PF00059">
    <property type="entry name" value="Lectin_C"/>
    <property type="match status" value="1"/>
</dbReference>
<evidence type="ECO:0000259" key="2">
    <source>
        <dbReference type="PROSITE" id="PS50041"/>
    </source>
</evidence>
<dbReference type="AlphaFoldDB" id="A0A8B8BHJ2"/>
<accession>A0A8B8BHJ2</accession>
<feature type="domain" description="C-type lectin" evidence="2">
    <location>
        <begin position="34"/>
        <end position="158"/>
    </location>
</feature>
<keyword evidence="3" id="KW-1185">Reference proteome</keyword>
<dbReference type="RefSeq" id="XP_022301766.1">
    <property type="nucleotide sequence ID" value="XM_022446058.1"/>
</dbReference>
<dbReference type="Gene3D" id="3.10.100.10">
    <property type="entry name" value="Mannose-Binding Protein A, subunit A"/>
    <property type="match status" value="1"/>
</dbReference>
<dbReference type="Proteomes" id="UP000694844">
    <property type="component" value="Chromosome 8"/>
</dbReference>
<gene>
    <name evidence="5" type="primary">LOC111110578</name>
    <name evidence="4" type="synonym">LOC111109817</name>
</gene>
<dbReference type="KEGG" id="cvn:111109817"/>
<evidence type="ECO:0000313" key="5">
    <source>
        <dbReference type="RefSeq" id="XP_022302842.1"/>
    </source>
</evidence>
<dbReference type="RefSeq" id="XP_022302842.1">
    <property type="nucleotide sequence ID" value="XM_022447134.1"/>
</dbReference>
<dbReference type="GeneID" id="111110578"/>
<dbReference type="PANTHER" id="PTHR22803">
    <property type="entry name" value="MANNOSE, PHOSPHOLIPASE, LECTIN RECEPTOR RELATED"/>
    <property type="match status" value="1"/>
</dbReference>
<dbReference type="InterPro" id="IPR001304">
    <property type="entry name" value="C-type_lectin-like"/>
</dbReference>
<dbReference type="SUPFAM" id="SSF56436">
    <property type="entry name" value="C-type lectin-like"/>
    <property type="match status" value="1"/>
</dbReference>
<name>A0A8B8BHJ2_CRAVI</name>
<evidence type="ECO:0000313" key="4">
    <source>
        <dbReference type="RefSeq" id="XP_022301766.1"/>
    </source>
</evidence>
<dbReference type="OrthoDB" id="6079369at2759"/>
<dbReference type="PROSITE" id="PS50041">
    <property type="entry name" value="C_TYPE_LECTIN_2"/>
    <property type="match status" value="1"/>
</dbReference>
<dbReference type="KEGG" id="cvn:111110578"/>
<feature type="signal peptide" evidence="1">
    <location>
        <begin position="1"/>
        <end position="23"/>
    </location>
</feature>
<dbReference type="InterPro" id="IPR016187">
    <property type="entry name" value="CTDL_fold"/>
</dbReference>
<protein>
    <submittedName>
        <fullName evidence="4 5">Galactose-specific lectin nattectin-like</fullName>
    </submittedName>
</protein>